<dbReference type="EMBL" id="GBXM01041942">
    <property type="protein sequence ID" value="JAH66635.1"/>
    <property type="molecule type" value="Transcribed_RNA"/>
</dbReference>
<sequence>MVVRRITRPAFTWIPFKTGLNCGGARLDWSLSSFTTESYSE</sequence>
<reference evidence="1" key="2">
    <citation type="journal article" date="2015" name="Fish Shellfish Immunol.">
        <title>Early steps in the European eel (Anguilla anguilla)-Vibrio vulnificus interaction in the gills: Role of the RtxA13 toxin.</title>
        <authorList>
            <person name="Callol A."/>
            <person name="Pajuelo D."/>
            <person name="Ebbesson L."/>
            <person name="Teles M."/>
            <person name="MacKenzie S."/>
            <person name="Amaro C."/>
        </authorList>
    </citation>
    <scope>NUCLEOTIDE SEQUENCE</scope>
</reference>
<dbReference type="AlphaFoldDB" id="A0A0E9UN15"/>
<reference evidence="1" key="1">
    <citation type="submission" date="2014-11" db="EMBL/GenBank/DDBJ databases">
        <authorList>
            <person name="Amaro Gonzalez C."/>
        </authorList>
    </citation>
    <scope>NUCLEOTIDE SEQUENCE</scope>
</reference>
<protein>
    <submittedName>
        <fullName evidence="1">Uncharacterized protein</fullName>
    </submittedName>
</protein>
<name>A0A0E9UN15_ANGAN</name>
<proteinExistence type="predicted"/>
<evidence type="ECO:0000313" key="1">
    <source>
        <dbReference type="EMBL" id="JAH66635.1"/>
    </source>
</evidence>
<organism evidence="1">
    <name type="scientific">Anguilla anguilla</name>
    <name type="common">European freshwater eel</name>
    <name type="synonym">Muraena anguilla</name>
    <dbReference type="NCBI Taxonomy" id="7936"/>
    <lineage>
        <taxon>Eukaryota</taxon>
        <taxon>Metazoa</taxon>
        <taxon>Chordata</taxon>
        <taxon>Craniata</taxon>
        <taxon>Vertebrata</taxon>
        <taxon>Euteleostomi</taxon>
        <taxon>Actinopterygii</taxon>
        <taxon>Neopterygii</taxon>
        <taxon>Teleostei</taxon>
        <taxon>Anguilliformes</taxon>
        <taxon>Anguillidae</taxon>
        <taxon>Anguilla</taxon>
    </lineage>
</organism>
<accession>A0A0E9UN15</accession>